<dbReference type="InParanoid" id="T1EP69"/>
<reference evidence="3" key="1">
    <citation type="submission" date="2012-12" db="EMBL/GenBank/DDBJ databases">
        <authorList>
            <person name="Hellsten U."/>
            <person name="Grimwood J."/>
            <person name="Chapman J.A."/>
            <person name="Shapiro H."/>
            <person name="Aerts A."/>
            <person name="Otillar R.P."/>
            <person name="Terry A.Y."/>
            <person name="Boore J.L."/>
            <person name="Simakov O."/>
            <person name="Marletaz F."/>
            <person name="Cho S.-J."/>
            <person name="Edsinger-Gonzales E."/>
            <person name="Havlak P."/>
            <person name="Kuo D.-H."/>
            <person name="Larsson T."/>
            <person name="Lv J."/>
            <person name="Arendt D."/>
            <person name="Savage R."/>
            <person name="Osoegawa K."/>
            <person name="de Jong P."/>
            <person name="Lindberg D.R."/>
            <person name="Seaver E.C."/>
            <person name="Weisblat D.A."/>
            <person name="Putnam N.H."/>
            <person name="Grigoriev I.V."/>
            <person name="Rokhsar D.S."/>
        </authorList>
    </citation>
    <scope>NUCLEOTIDE SEQUENCE</scope>
</reference>
<evidence type="ECO:0000313" key="3">
    <source>
        <dbReference type="Proteomes" id="UP000015101"/>
    </source>
</evidence>
<dbReference type="RefSeq" id="XP_009009707.1">
    <property type="nucleotide sequence ID" value="XM_009011459.1"/>
</dbReference>
<proteinExistence type="predicted"/>
<dbReference type="KEGG" id="hro:HELRODRAFT_159581"/>
<keyword evidence="3" id="KW-1185">Reference proteome</keyword>
<dbReference type="EMBL" id="KB095811">
    <property type="protein sequence ID" value="ESO12987.1"/>
    <property type="molecule type" value="Genomic_DNA"/>
</dbReference>
<reference evidence="2" key="3">
    <citation type="submission" date="2015-06" db="UniProtKB">
        <authorList>
            <consortium name="EnsemblMetazoa"/>
        </authorList>
    </citation>
    <scope>IDENTIFICATION</scope>
</reference>
<reference evidence="1 3" key="2">
    <citation type="journal article" date="2013" name="Nature">
        <title>Insights into bilaterian evolution from three spiralian genomes.</title>
        <authorList>
            <person name="Simakov O."/>
            <person name="Marletaz F."/>
            <person name="Cho S.J."/>
            <person name="Edsinger-Gonzales E."/>
            <person name="Havlak P."/>
            <person name="Hellsten U."/>
            <person name="Kuo D.H."/>
            <person name="Larsson T."/>
            <person name="Lv J."/>
            <person name="Arendt D."/>
            <person name="Savage R."/>
            <person name="Osoegawa K."/>
            <person name="de Jong P."/>
            <person name="Grimwood J."/>
            <person name="Chapman J.A."/>
            <person name="Shapiro H."/>
            <person name="Aerts A."/>
            <person name="Otillar R.P."/>
            <person name="Terry A.Y."/>
            <person name="Boore J.L."/>
            <person name="Grigoriev I.V."/>
            <person name="Lindberg D.R."/>
            <person name="Seaver E.C."/>
            <person name="Weisblat D.A."/>
            <person name="Putnam N.H."/>
            <person name="Rokhsar D.S."/>
        </authorList>
    </citation>
    <scope>NUCLEOTIDE SEQUENCE</scope>
</reference>
<gene>
    <name evidence="2" type="primary">20198369</name>
    <name evidence="1" type="ORF">HELRODRAFT_159581</name>
</gene>
<name>T1EP69_HELRO</name>
<evidence type="ECO:0000313" key="2">
    <source>
        <dbReference type="EnsemblMetazoa" id="HelroP159581"/>
    </source>
</evidence>
<dbReference type="EnsemblMetazoa" id="HelroT159581">
    <property type="protein sequence ID" value="HelroP159581"/>
    <property type="gene ID" value="HelroG159581"/>
</dbReference>
<dbReference type="GeneID" id="20198369"/>
<protein>
    <submittedName>
        <fullName evidence="1 2">Uncharacterized protein</fullName>
    </submittedName>
</protein>
<dbReference type="CTD" id="20198369"/>
<accession>T1EP69</accession>
<sequence>MNNQTINLNKITITTQATHADQNTKYYFLEKAYLRTALEQKNKKHQPLKVFPFKYYSADIVKDDQPGPSKTSQHGRIHHQKINIDETTYEKPIYCSRITVNLKQRKSSVLREKRKITVIPQEELTAKTTKFRLNDLMK</sequence>
<dbReference type="EMBL" id="AMQM01000275">
    <property type="status" value="NOT_ANNOTATED_CDS"/>
    <property type="molecule type" value="Genomic_DNA"/>
</dbReference>
<dbReference type="Proteomes" id="UP000015101">
    <property type="component" value="Unassembled WGS sequence"/>
</dbReference>
<dbReference type="HOGENOM" id="CLU_1857423_0_0_1"/>
<organism evidence="2 3">
    <name type="scientific">Helobdella robusta</name>
    <name type="common">Californian leech</name>
    <dbReference type="NCBI Taxonomy" id="6412"/>
    <lineage>
        <taxon>Eukaryota</taxon>
        <taxon>Metazoa</taxon>
        <taxon>Spiralia</taxon>
        <taxon>Lophotrochozoa</taxon>
        <taxon>Annelida</taxon>
        <taxon>Clitellata</taxon>
        <taxon>Hirudinea</taxon>
        <taxon>Rhynchobdellida</taxon>
        <taxon>Glossiphoniidae</taxon>
        <taxon>Helobdella</taxon>
    </lineage>
</organism>
<dbReference type="AlphaFoldDB" id="T1EP69"/>
<evidence type="ECO:0000313" key="1">
    <source>
        <dbReference type="EMBL" id="ESO12987.1"/>
    </source>
</evidence>